<dbReference type="PANTHER" id="PTHR11228">
    <property type="entry name" value="RADICAL SAM DOMAIN PROTEIN"/>
    <property type="match status" value="1"/>
</dbReference>
<dbReference type="PANTHER" id="PTHR11228:SF7">
    <property type="entry name" value="PQQA PEPTIDE CYCLASE"/>
    <property type="match status" value="1"/>
</dbReference>
<evidence type="ECO:0000256" key="2">
    <source>
        <dbReference type="ARBA" id="ARBA00022691"/>
    </source>
</evidence>
<dbReference type="SFLD" id="SFLDG01386">
    <property type="entry name" value="main_SPASM_domain-containing"/>
    <property type="match status" value="1"/>
</dbReference>
<accession>A0ABS1DJ62</accession>
<evidence type="ECO:0000256" key="5">
    <source>
        <dbReference type="ARBA" id="ARBA00023014"/>
    </source>
</evidence>
<dbReference type="Pfam" id="PF04055">
    <property type="entry name" value="Radical_SAM"/>
    <property type="match status" value="1"/>
</dbReference>
<evidence type="ECO:0000256" key="4">
    <source>
        <dbReference type="ARBA" id="ARBA00023004"/>
    </source>
</evidence>
<proteinExistence type="predicted"/>
<dbReference type="InterPro" id="IPR013785">
    <property type="entry name" value="Aldolase_TIM"/>
</dbReference>
<feature type="domain" description="Radical SAM core" evidence="7">
    <location>
        <begin position="31"/>
        <end position="247"/>
    </location>
</feature>
<keyword evidence="2" id="KW-0949">S-adenosyl-L-methionine</keyword>
<sequence length="337" mass="37659">MDQHPGQGGSAETAGIRPQTATPGATTSGALGAPLYLAWQLTNECNFACLHCIEESGPGRAFKDEMTDQQVFATLRQAIDLDVPYISLSGGEPMVHPRFFDLVAYASERGAQLKIETNGQYLTKDACQRLKQLEVKSVQVSMDGASRETFNKMRVRGDFDAVVQGIRNLVEAGVPLEINYSPTKFNTHEIGRAIDLAYELGAQNFYTGRTMYTGNAVKTWHMLVPSNDQYMHCFNTLHLKRIEYAGRMRVHFHEMGLLQEMRERLENPAALLVVLPNGLVKLINALPFVCGDLRTDSLAQVWANFQNAWQDPRVAEFVAALEQDPAKTAELHHWIYV</sequence>
<dbReference type="Gene3D" id="3.20.20.70">
    <property type="entry name" value="Aldolase class I"/>
    <property type="match status" value="1"/>
</dbReference>
<reference evidence="8 9" key="1">
    <citation type="journal article" date="2020" name="Microorganisms">
        <title>Osmotic Adaptation and Compatible Solute Biosynthesis of Phototrophic Bacteria as Revealed from Genome Analyses.</title>
        <authorList>
            <person name="Imhoff J.F."/>
            <person name="Rahn T."/>
            <person name="Kunzel S."/>
            <person name="Keller A."/>
            <person name="Neulinger S.C."/>
        </authorList>
    </citation>
    <scope>NUCLEOTIDE SEQUENCE [LARGE SCALE GENOMIC DNA]</scope>
    <source>
        <strain evidence="8 9">DSM 9895</strain>
    </source>
</reference>
<keyword evidence="5" id="KW-0411">Iron-sulfur</keyword>
<dbReference type="InterPro" id="IPR007197">
    <property type="entry name" value="rSAM"/>
</dbReference>
<dbReference type="PROSITE" id="PS51918">
    <property type="entry name" value="RADICAL_SAM"/>
    <property type="match status" value="1"/>
</dbReference>
<evidence type="ECO:0000313" key="8">
    <source>
        <dbReference type="EMBL" id="MBK1670512.1"/>
    </source>
</evidence>
<dbReference type="SUPFAM" id="SSF102114">
    <property type="entry name" value="Radical SAM enzymes"/>
    <property type="match status" value="1"/>
</dbReference>
<dbReference type="CDD" id="cd01335">
    <property type="entry name" value="Radical_SAM"/>
    <property type="match status" value="1"/>
</dbReference>
<evidence type="ECO:0000313" key="9">
    <source>
        <dbReference type="Proteomes" id="UP001296873"/>
    </source>
</evidence>
<evidence type="ECO:0000256" key="1">
    <source>
        <dbReference type="ARBA" id="ARBA00001966"/>
    </source>
</evidence>
<comment type="cofactor">
    <cofactor evidence="1">
        <name>[4Fe-4S] cluster</name>
        <dbReference type="ChEBI" id="CHEBI:49883"/>
    </cofactor>
</comment>
<organism evidence="8 9">
    <name type="scientific">Rhodovibrio sodomensis</name>
    <dbReference type="NCBI Taxonomy" id="1088"/>
    <lineage>
        <taxon>Bacteria</taxon>
        <taxon>Pseudomonadati</taxon>
        <taxon>Pseudomonadota</taxon>
        <taxon>Alphaproteobacteria</taxon>
        <taxon>Rhodospirillales</taxon>
        <taxon>Rhodovibrionaceae</taxon>
        <taxon>Rhodovibrio</taxon>
    </lineage>
</organism>
<dbReference type="InterPro" id="IPR058240">
    <property type="entry name" value="rSAM_sf"/>
</dbReference>
<protein>
    <recommendedName>
        <fullName evidence="7">Radical SAM core domain-containing protein</fullName>
    </recommendedName>
</protein>
<dbReference type="Proteomes" id="UP001296873">
    <property type="component" value="Unassembled WGS sequence"/>
</dbReference>
<keyword evidence="9" id="KW-1185">Reference proteome</keyword>
<comment type="caution">
    <text evidence="8">The sequence shown here is derived from an EMBL/GenBank/DDBJ whole genome shotgun (WGS) entry which is preliminary data.</text>
</comment>
<dbReference type="EMBL" id="NRRL01000099">
    <property type="protein sequence ID" value="MBK1670512.1"/>
    <property type="molecule type" value="Genomic_DNA"/>
</dbReference>
<dbReference type="RefSeq" id="WP_200342875.1">
    <property type="nucleotide sequence ID" value="NZ_NRRL01000099.1"/>
</dbReference>
<name>A0ABS1DJ62_9PROT</name>
<dbReference type="InterPro" id="IPR050377">
    <property type="entry name" value="Radical_SAM_PqqE_MftC-like"/>
</dbReference>
<evidence type="ECO:0000256" key="6">
    <source>
        <dbReference type="SAM" id="MobiDB-lite"/>
    </source>
</evidence>
<feature type="region of interest" description="Disordered" evidence="6">
    <location>
        <begin position="1"/>
        <end position="25"/>
    </location>
</feature>
<keyword evidence="4" id="KW-0408">Iron</keyword>
<dbReference type="SFLD" id="SFLDS00029">
    <property type="entry name" value="Radical_SAM"/>
    <property type="match status" value="1"/>
</dbReference>
<gene>
    <name evidence="8" type="ORF">CKO28_21035</name>
</gene>
<evidence type="ECO:0000256" key="3">
    <source>
        <dbReference type="ARBA" id="ARBA00022723"/>
    </source>
</evidence>
<dbReference type="SFLD" id="SFLDG01067">
    <property type="entry name" value="SPASM/twitch_domain_containing"/>
    <property type="match status" value="1"/>
</dbReference>
<keyword evidence="3" id="KW-0479">Metal-binding</keyword>
<evidence type="ECO:0000259" key="7">
    <source>
        <dbReference type="PROSITE" id="PS51918"/>
    </source>
</evidence>